<accession>A0A936K639</accession>
<name>A0A936K639_9BACT</name>
<dbReference type="EMBL" id="JADKCH010000005">
    <property type="protein sequence ID" value="MBK8572479.1"/>
    <property type="molecule type" value="Genomic_DNA"/>
</dbReference>
<dbReference type="AlphaFoldDB" id="A0A936K639"/>
<protein>
    <submittedName>
        <fullName evidence="1">Uncharacterized protein</fullName>
    </submittedName>
</protein>
<dbReference type="Proteomes" id="UP000709959">
    <property type="component" value="Unassembled WGS sequence"/>
</dbReference>
<evidence type="ECO:0000313" key="2">
    <source>
        <dbReference type="Proteomes" id="UP000709959"/>
    </source>
</evidence>
<evidence type="ECO:0000313" key="1">
    <source>
        <dbReference type="EMBL" id="MBK8572479.1"/>
    </source>
</evidence>
<proteinExistence type="predicted"/>
<comment type="caution">
    <text evidence="1">The sequence shown here is derived from an EMBL/GenBank/DDBJ whole genome shotgun (WGS) entry which is preliminary data.</text>
</comment>
<gene>
    <name evidence="1" type="ORF">IPN91_07455</name>
</gene>
<organism evidence="1 2">
    <name type="scientific">Candidatus Geothrix odensensis</name>
    <dbReference type="NCBI Taxonomy" id="2954440"/>
    <lineage>
        <taxon>Bacteria</taxon>
        <taxon>Pseudomonadati</taxon>
        <taxon>Acidobacteriota</taxon>
        <taxon>Holophagae</taxon>
        <taxon>Holophagales</taxon>
        <taxon>Holophagaceae</taxon>
        <taxon>Geothrix</taxon>
    </lineage>
</organism>
<sequence length="143" mass="14993">MPTTTKELLVQMQINRANATAGGSGANVMASAMISVLVTENGVPVDDLGTSVGDQNSPATLPAGWTLVDGFNVRPGGALVTVTEFLNLGGGIYDIRIVPYTSNPAAVWLSGEYIFALYIHTTRTHHGRTTHLQGSALAKLTVL</sequence>
<reference evidence="1 2" key="1">
    <citation type="submission" date="2020-10" db="EMBL/GenBank/DDBJ databases">
        <title>Connecting structure to function with the recovery of over 1000 high-quality activated sludge metagenome-assembled genomes encoding full-length rRNA genes using long-read sequencing.</title>
        <authorList>
            <person name="Singleton C.M."/>
            <person name="Petriglieri F."/>
            <person name="Kristensen J.M."/>
            <person name="Kirkegaard R.H."/>
            <person name="Michaelsen T.Y."/>
            <person name="Andersen M.H."/>
            <person name="Karst S.M."/>
            <person name="Dueholm M.S."/>
            <person name="Nielsen P.H."/>
            <person name="Albertsen M."/>
        </authorList>
    </citation>
    <scope>NUCLEOTIDE SEQUENCE [LARGE SCALE GENOMIC DNA]</scope>
    <source>
        <strain evidence="1">OdNE_18-Q3-R46-58_MAXAC.008</strain>
    </source>
</reference>